<comment type="similarity">
    <text evidence="1">Belongs to the asp23 family.</text>
</comment>
<name>A0A3S9WB01_9MICO</name>
<evidence type="ECO:0000256" key="1">
    <source>
        <dbReference type="ARBA" id="ARBA00005721"/>
    </source>
</evidence>
<dbReference type="InterPro" id="IPR005531">
    <property type="entry name" value="Asp23"/>
</dbReference>
<dbReference type="RefSeq" id="WP_241240098.1">
    <property type="nucleotide sequence ID" value="NZ_CP031423.1"/>
</dbReference>
<evidence type="ECO:0008006" key="4">
    <source>
        <dbReference type="Google" id="ProtNLM"/>
    </source>
</evidence>
<dbReference type="AlphaFoldDB" id="A0A3S9WB01"/>
<gene>
    <name evidence="2" type="ORF">CVS47_01916</name>
</gene>
<organism evidence="2 3">
    <name type="scientific">Microbacterium lemovicicum</name>
    <dbReference type="NCBI Taxonomy" id="1072463"/>
    <lineage>
        <taxon>Bacteria</taxon>
        <taxon>Bacillati</taxon>
        <taxon>Actinomycetota</taxon>
        <taxon>Actinomycetes</taxon>
        <taxon>Micrococcales</taxon>
        <taxon>Microbacteriaceae</taxon>
        <taxon>Microbacterium</taxon>
    </lineage>
</organism>
<protein>
    <recommendedName>
        <fullName evidence="4">Asp23/Gls24 family envelope stress response protein</fullName>
    </recommendedName>
</protein>
<keyword evidence="3" id="KW-1185">Reference proteome</keyword>
<evidence type="ECO:0000313" key="2">
    <source>
        <dbReference type="EMBL" id="AZS37282.1"/>
    </source>
</evidence>
<reference evidence="2 3" key="1">
    <citation type="submission" date="2018-08" db="EMBL/GenBank/DDBJ databases">
        <title>Microbacterium lemovicicum sp. nov., a bacterium isolated from a natural uranium-rich soil.</title>
        <authorList>
            <person name="ORTET P."/>
        </authorList>
    </citation>
    <scope>NUCLEOTIDE SEQUENCE [LARGE SCALE GENOMIC DNA]</scope>
    <source>
        <strain evidence="2 3">Viu22</strain>
    </source>
</reference>
<sequence>MSDDRVPDKLDCGRSVEELSAYLEAGRQPYDRDIETCPDCLNAIESLQRVGQLSRDLVAEDAALLPAPPQSWFEGIFSAIHSELRAGRSIPITHPDPRVSITLAEGAVRSLLRSVGDSLDGVFIGRTEIVGDAEIPGAPVQVVLTATIGWGQSIPDVSETLRVKVFEALERHTELNVTAVDVIVEDIHGYTPKDER</sequence>
<dbReference type="EMBL" id="CP031423">
    <property type="protein sequence ID" value="AZS37282.1"/>
    <property type="molecule type" value="Genomic_DNA"/>
</dbReference>
<dbReference type="Pfam" id="PF03780">
    <property type="entry name" value="Asp23"/>
    <property type="match status" value="1"/>
</dbReference>
<dbReference type="KEGG" id="mlv:CVS47_01916"/>
<dbReference type="Proteomes" id="UP000276888">
    <property type="component" value="Chromosome"/>
</dbReference>
<evidence type="ECO:0000313" key="3">
    <source>
        <dbReference type="Proteomes" id="UP000276888"/>
    </source>
</evidence>
<accession>A0A3S9WB01</accession>
<proteinExistence type="inferred from homology"/>